<feature type="region of interest" description="Disordered" evidence="1">
    <location>
        <begin position="160"/>
        <end position="182"/>
    </location>
</feature>
<proteinExistence type="predicted"/>
<dbReference type="EMBL" id="KV784360">
    <property type="protein sequence ID" value="OEU14884.1"/>
    <property type="molecule type" value="Genomic_DNA"/>
</dbReference>
<evidence type="ECO:0000256" key="1">
    <source>
        <dbReference type="SAM" id="MobiDB-lite"/>
    </source>
</evidence>
<feature type="compositionally biased region" description="Acidic residues" evidence="1">
    <location>
        <begin position="164"/>
        <end position="182"/>
    </location>
</feature>
<accession>A0A1E7F9R9</accession>
<gene>
    <name evidence="2" type="ORF">FRACYDRAFT_241440</name>
</gene>
<evidence type="ECO:0000313" key="2">
    <source>
        <dbReference type="EMBL" id="OEU14884.1"/>
    </source>
</evidence>
<keyword evidence="3" id="KW-1185">Reference proteome</keyword>
<sequence>MTTVNTADYDNSRNHTSNKIDDWIENATRNGSLFIPNQNQIQIKPSQVLNTNNDNSNDGNSNHDCGNGLFCRNTNGIKCHELLFSISVRHNVITVTDSFNDIDCGDAFKGLSRIGLDTVAFAGYLSKCYICDLLHTEQQQQQQQQETEEEEDQDHILWWHDTDSDSDSDDSEATEDECNDDSISDDDIDLFCGSIIENEANGIISDVNGAMKLLIDILEPILIKKFGDTTDSSSDSRSNTTTTNNISNLLPNIIRGAFVILMSRSFDESLFGDDGEKLYEFGIRFGFVPGEIKDIQALLKEKNPIFFPTSKI</sequence>
<dbReference type="KEGG" id="fcy:FRACYDRAFT_241440"/>
<dbReference type="Proteomes" id="UP000095751">
    <property type="component" value="Unassembled WGS sequence"/>
</dbReference>
<evidence type="ECO:0000313" key="3">
    <source>
        <dbReference type="Proteomes" id="UP000095751"/>
    </source>
</evidence>
<dbReference type="AlphaFoldDB" id="A0A1E7F9R9"/>
<reference evidence="2 3" key="1">
    <citation type="submission" date="2016-09" db="EMBL/GenBank/DDBJ databases">
        <title>Extensive genetic diversity and differential bi-allelic expression allows diatom success in the polar Southern Ocean.</title>
        <authorList>
            <consortium name="DOE Joint Genome Institute"/>
            <person name="Mock T."/>
            <person name="Otillar R.P."/>
            <person name="Strauss J."/>
            <person name="Dupont C."/>
            <person name="Frickenhaus S."/>
            <person name="Maumus F."/>
            <person name="Mcmullan M."/>
            <person name="Sanges R."/>
            <person name="Schmutz J."/>
            <person name="Toseland A."/>
            <person name="Valas R."/>
            <person name="Veluchamy A."/>
            <person name="Ward B.J."/>
            <person name="Allen A."/>
            <person name="Barry K."/>
            <person name="Falciatore A."/>
            <person name="Ferrante M."/>
            <person name="Fortunato A.E."/>
            <person name="Gloeckner G."/>
            <person name="Gruber A."/>
            <person name="Hipkin R."/>
            <person name="Janech M."/>
            <person name="Kroth P."/>
            <person name="Leese F."/>
            <person name="Lindquist E."/>
            <person name="Lyon B.R."/>
            <person name="Martin J."/>
            <person name="Mayer C."/>
            <person name="Parker M."/>
            <person name="Quesneville H."/>
            <person name="Raymond J."/>
            <person name="Uhlig C."/>
            <person name="Valentin K.U."/>
            <person name="Worden A.Z."/>
            <person name="Armbrust E.V."/>
            <person name="Bowler C."/>
            <person name="Green B."/>
            <person name="Moulton V."/>
            <person name="Van Oosterhout C."/>
            <person name="Grigoriev I."/>
        </authorList>
    </citation>
    <scope>NUCLEOTIDE SEQUENCE [LARGE SCALE GENOMIC DNA]</scope>
    <source>
        <strain evidence="2 3">CCMP1102</strain>
    </source>
</reference>
<organism evidence="2 3">
    <name type="scientific">Fragilariopsis cylindrus CCMP1102</name>
    <dbReference type="NCBI Taxonomy" id="635003"/>
    <lineage>
        <taxon>Eukaryota</taxon>
        <taxon>Sar</taxon>
        <taxon>Stramenopiles</taxon>
        <taxon>Ochrophyta</taxon>
        <taxon>Bacillariophyta</taxon>
        <taxon>Bacillariophyceae</taxon>
        <taxon>Bacillariophycidae</taxon>
        <taxon>Bacillariales</taxon>
        <taxon>Bacillariaceae</taxon>
        <taxon>Fragilariopsis</taxon>
    </lineage>
</organism>
<protein>
    <submittedName>
        <fullName evidence="2">Uncharacterized protein</fullName>
    </submittedName>
</protein>
<name>A0A1E7F9R9_9STRA</name>
<dbReference type="InParanoid" id="A0A1E7F9R9"/>